<evidence type="ECO:0000256" key="1">
    <source>
        <dbReference type="SAM" id="Phobius"/>
    </source>
</evidence>
<feature type="transmembrane region" description="Helical" evidence="1">
    <location>
        <begin position="121"/>
        <end position="140"/>
    </location>
</feature>
<gene>
    <name evidence="2" type="ORF">ES288_D10G303900v1</name>
</gene>
<organism evidence="2 3">
    <name type="scientific">Gossypium darwinii</name>
    <name type="common">Darwin's cotton</name>
    <name type="synonym">Gossypium barbadense var. darwinii</name>
    <dbReference type="NCBI Taxonomy" id="34276"/>
    <lineage>
        <taxon>Eukaryota</taxon>
        <taxon>Viridiplantae</taxon>
        <taxon>Streptophyta</taxon>
        <taxon>Embryophyta</taxon>
        <taxon>Tracheophyta</taxon>
        <taxon>Spermatophyta</taxon>
        <taxon>Magnoliopsida</taxon>
        <taxon>eudicotyledons</taxon>
        <taxon>Gunneridae</taxon>
        <taxon>Pentapetalae</taxon>
        <taxon>rosids</taxon>
        <taxon>malvids</taxon>
        <taxon>Malvales</taxon>
        <taxon>Malvaceae</taxon>
        <taxon>Malvoideae</taxon>
        <taxon>Gossypium</taxon>
    </lineage>
</organism>
<evidence type="ECO:0000313" key="2">
    <source>
        <dbReference type="EMBL" id="TYG51968.1"/>
    </source>
</evidence>
<feature type="transmembrane region" description="Helical" evidence="1">
    <location>
        <begin position="192"/>
        <end position="217"/>
    </location>
</feature>
<feature type="transmembrane region" description="Helical" evidence="1">
    <location>
        <begin position="229"/>
        <end position="248"/>
    </location>
</feature>
<sequence>MVVFPALMNLKFQPQRNIESPFETQGVVYSITFCTPYFLEVIDDINLLAGSLATVLLTFTLFPPLGWVILFIWTIHFVKLIYGAIPKLCELCQALPSLFNLRVLLGRHAHHNEERCCNNHIHASLGFLITVLLALIQVKYQSTNMAVPFETHPAIMFIFITAILVYAATAAIKTSNANSSIHRIIVSKISLLSGSLATVVLLLVIVPPIGWFILLIWSFFLVKQIYDGMLHLPCLIISALNYVIYQIWGRRRDLNQGRNRLPI</sequence>
<keyword evidence="1" id="KW-0472">Membrane</keyword>
<feature type="transmembrane region" description="Helical" evidence="1">
    <location>
        <begin position="152"/>
        <end position="172"/>
    </location>
</feature>
<dbReference type="PANTHER" id="PTHR34115">
    <property type="entry name" value="PROTEIN, PUTATIVE-RELATED"/>
    <property type="match status" value="1"/>
</dbReference>
<accession>A0A5D2B646</accession>
<feature type="transmembrane region" description="Helical" evidence="1">
    <location>
        <begin position="47"/>
        <end position="73"/>
    </location>
</feature>
<protein>
    <submittedName>
        <fullName evidence="2">Uncharacterized protein</fullName>
    </submittedName>
</protein>
<reference evidence="2 3" key="1">
    <citation type="submission" date="2019-06" db="EMBL/GenBank/DDBJ databases">
        <title>WGS assembly of Gossypium darwinii.</title>
        <authorList>
            <person name="Chen Z.J."/>
            <person name="Sreedasyam A."/>
            <person name="Ando A."/>
            <person name="Song Q."/>
            <person name="De L."/>
            <person name="Hulse-Kemp A."/>
            <person name="Ding M."/>
            <person name="Ye W."/>
            <person name="Kirkbride R."/>
            <person name="Jenkins J."/>
            <person name="Plott C."/>
            <person name="Lovell J."/>
            <person name="Lin Y.-M."/>
            <person name="Vaughn R."/>
            <person name="Liu B."/>
            <person name="Li W."/>
            <person name="Simpson S."/>
            <person name="Scheffler B."/>
            <person name="Saski C."/>
            <person name="Grover C."/>
            <person name="Hu G."/>
            <person name="Conover J."/>
            <person name="Carlson J."/>
            <person name="Shu S."/>
            <person name="Boston L."/>
            <person name="Williams M."/>
            <person name="Peterson D."/>
            <person name="Mcgee K."/>
            <person name="Jones D."/>
            <person name="Wendel J."/>
            <person name="Stelly D."/>
            <person name="Grimwood J."/>
            <person name="Schmutz J."/>
        </authorList>
    </citation>
    <scope>NUCLEOTIDE SEQUENCE [LARGE SCALE GENOMIC DNA]</scope>
    <source>
        <strain evidence="2">1808015.09</strain>
    </source>
</reference>
<proteinExistence type="predicted"/>
<name>A0A5D2B646_GOSDA</name>
<dbReference type="EMBL" id="CM017710">
    <property type="protein sequence ID" value="TYG51968.1"/>
    <property type="molecule type" value="Genomic_DNA"/>
</dbReference>
<dbReference type="Proteomes" id="UP000323506">
    <property type="component" value="Chromosome D10"/>
</dbReference>
<evidence type="ECO:0000313" key="3">
    <source>
        <dbReference type="Proteomes" id="UP000323506"/>
    </source>
</evidence>
<keyword evidence="3" id="KW-1185">Reference proteome</keyword>
<dbReference type="InterPro" id="IPR053258">
    <property type="entry name" value="Ca-permeable_cation_channel"/>
</dbReference>
<keyword evidence="1" id="KW-0812">Transmembrane</keyword>
<keyword evidence="1" id="KW-1133">Transmembrane helix</keyword>
<dbReference type="PANTHER" id="PTHR34115:SF13">
    <property type="entry name" value="RPB1A"/>
    <property type="match status" value="1"/>
</dbReference>
<dbReference type="AlphaFoldDB" id="A0A5D2B646"/>